<dbReference type="AlphaFoldDB" id="A0A6N7LDG2"/>
<protein>
    <submittedName>
        <fullName evidence="2">AsmA family protein</fullName>
    </submittedName>
</protein>
<sequence length="607" mass="63945">MTRQFLQILRSSGLRSRIGRRHLVWSAAIGVGLAVAYNAALPLVISTSDARATMERMLDAWSGGKSRIDGEPQVRFWPEPELILPSATIETSEANPRPLAHVGRITASFSLLAALRGEPALDDIRFIDPVVTIERAADGTVNWKRPHWLSLVETTTEGDTPFGDITIENGRLRILDRTAGGGLDLDIPAISGTVKWPSFAERISAQLSTTIGGEAIDWALICDQPLALFAGGNASLRTSLTSTPLTFSFEGIGNFSMYPFASGHLQASAPSLSALLAWYRGGSSGMLPAGAFSIDAMVATGEKTLKLDELQLAVGGATATGVLDVAFPTSDTPRVEGTLAFDSIDLNGLNFPTVKPAEASDPLWRMVENLTGAWRADVRLSSQEVFVGPLHLTDVAAGVMVNGNRASLDIGDSTYANGVLSGRVVLSDKGLEHGGRLQMSLKDADFAAVLNSFGLNGPTPSGKGTLNLDLATDRAVWATSAADLSGGLTFSLANGRLSGFDANAFVDLIQRGEFFSLSQASAGSFDFQTAEIDAIFGGGVARLNRANFAGPSGSLSVTGVIPNRTGSLALAGMLENTETINQPLRFFVGGSWPNAVISPLSVLVEPQ</sequence>
<dbReference type="PANTHER" id="PTHR30441">
    <property type="entry name" value="DUF748 DOMAIN-CONTAINING PROTEIN"/>
    <property type="match status" value="1"/>
</dbReference>
<dbReference type="OrthoDB" id="225437at2"/>
<name>A0A6N7LDG2_SINTE</name>
<organism evidence="2 3">
    <name type="scientific">Sinorhizobium terangae</name>
    <dbReference type="NCBI Taxonomy" id="110322"/>
    <lineage>
        <taxon>Bacteria</taxon>
        <taxon>Pseudomonadati</taxon>
        <taxon>Pseudomonadota</taxon>
        <taxon>Alphaproteobacteria</taxon>
        <taxon>Hyphomicrobiales</taxon>
        <taxon>Rhizobiaceae</taxon>
        <taxon>Sinorhizobium/Ensifer group</taxon>
        <taxon>Sinorhizobium</taxon>
    </lineage>
</organism>
<evidence type="ECO:0000313" key="2">
    <source>
        <dbReference type="EMBL" id="MQX14935.1"/>
    </source>
</evidence>
<keyword evidence="1" id="KW-0812">Transmembrane</keyword>
<dbReference type="Proteomes" id="UP000439983">
    <property type="component" value="Unassembled WGS sequence"/>
</dbReference>
<accession>A0A6N7LDG2</accession>
<evidence type="ECO:0000256" key="1">
    <source>
        <dbReference type="SAM" id="Phobius"/>
    </source>
</evidence>
<dbReference type="RefSeq" id="WP_153438342.1">
    <property type="nucleotide sequence ID" value="NZ_JACIGA010000001.1"/>
</dbReference>
<dbReference type="EMBL" id="WITC01000036">
    <property type="protein sequence ID" value="MQX14935.1"/>
    <property type="molecule type" value="Genomic_DNA"/>
</dbReference>
<dbReference type="GO" id="GO:0090313">
    <property type="term" value="P:regulation of protein targeting to membrane"/>
    <property type="evidence" value="ECO:0007669"/>
    <property type="project" value="TreeGrafter"/>
</dbReference>
<comment type="caution">
    <text evidence="2">The sequence shown here is derived from an EMBL/GenBank/DDBJ whole genome shotgun (WGS) entry which is preliminary data.</text>
</comment>
<dbReference type="GO" id="GO:0005886">
    <property type="term" value="C:plasma membrane"/>
    <property type="evidence" value="ECO:0007669"/>
    <property type="project" value="TreeGrafter"/>
</dbReference>
<keyword evidence="3" id="KW-1185">Reference proteome</keyword>
<dbReference type="PANTHER" id="PTHR30441:SF4">
    <property type="entry name" value="PROTEIN ASMA"/>
    <property type="match status" value="1"/>
</dbReference>
<reference evidence="2 3" key="1">
    <citation type="journal article" date="2013" name="Genome Biol.">
        <title>Comparative genomics of the core and accessory genomes of 48 Sinorhizobium strains comprising five genospecies.</title>
        <authorList>
            <person name="Sugawara M."/>
            <person name="Epstein B."/>
            <person name="Badgley B.D."/>
            <person name="Unno T."/>
            <person name="Xu L."/>
            <person name="Reese J."/>
            <person name="Gyaneshwar P."/>
            <person name="Denny R."/>
            <person name="Mudge J."/>
            <person name="Bharti A.K."/>
            <person name="Farmer A.D."/>
            <person name="May G.D."/>
            <person name="Woodward J.E."/>
            <person name="Medigue C."/>
            <person name="Vallenet D."/>
            <person name="Lajus A."/>
            <person name="Rouy Z."/>
            <person name="Martinez-Vaz B."/>
            <person name="Tiffin P."/>
            <person name="Young N.D."/>
            <person name="Sadowsky M.J."/>
        </authorList>
    </citation>
    <scope>NUCLEOTIDE SEQUENCE [LARGE SCALE GENOMIC DNA]</scope>
    <source>
        <strain evidence="2 3">USDA4894</strain>
    </source>
</reference>
<evidence type="ECO:0000313" key="3">
    <source>
        <dbReference type="Proteomes" id="UP000439983"/>
    </source>
</evidence>
<feature type="transmembrane region" description="Helical" evidence="1">
    <location>
        <begin position="23"/>
        <end position="45"/>
    </location>
</feature>
<keyword evidence="1" id="KW-0472">Membrane</keyword>
<proteinExistence type="predicted"/>
<dbReference type="InterPro" id="IPR052894">
    <property type="entry name" value="AsmA-related"/>
</dbReference>
<keyword evidence="1" id="KW-1133">Transmembrane helix</keyword>
<gene>
    <name evidence="2" type="ORF">GHK62_09230</name>
</gene>